<gene>
    <name evidence="2" type="ORF">ACFWGY_24300</name>
</gene>
<name>A0ABW6GB83_9PSEU</name>
<dbReference type="PROSITE" id="PS51819">
    <property type="entry name" value="VOC"/>
    <property type="match status" value="1"/>
</dbReference>
<dbReference type="RefSeq" id="WP_258938126.1">
    <property type="nucleotide sequence ID" value="NZ_JANBBF010000014.1"/>
</dbReference>
<dbReference type="InterPro" id="IPR037523">
    <property type="entry name" value="VOC_core"/>
</dbReference>
<dbReference type="PANTHER" id="PTHR33993">
    <property type="entry name" value="GLYOXALASE-RELATED"/>
    <property type="match status" value="1"/>
</dbReference>
<dbReference type="SUPFAM" id="SSF54593">
    <property type="entry name" value="Glyoxalase/Bleomycin resistance protein/Dihydroxybiphenyl dioxygenase"/>
    <property type="match status" value="1"/>
</dbReference>
<evidence type="ECO:0000313" key="3">
    <source>
        <dbReference type="Proteomes" id="UP001598673"/>
    </source>
</evidence>
<dbReference type="InterPro" id="IPR052164">
    <property type="entry name" value="Anthracycline_SecMetBiosynth"/>
</dbReference>
<feature type="domain" description="VOC" evidence="1">
    <location>
        <begin position="51"/>
        <end position="171"/>
    </location>
</feature>
<dbReference type="InterPro" id="IPR029068">
    <property type="entry name" value="Glyas_Bleomycin-R_OHBP_Dase"/>
</dbReference>
<dbReference type="Gene3D" id="3.10.180.10">
    <property type="entry name" value="2,3-Dihydroxybiphenyl 1,2-Dioxygenase, domain 1"/>
    <property type="match status" value="1"/>
</dbReference>
<dbReference type="EMBL" id="JBHXCV010000022">
    <property type="protein sequence ID" value="MFD6796459.1"/>
    <property type="molecule type" value="Genomic_DNA"/>
</dbReference>
<evidence type="ECO:0000313" key="2">
    <source>
        <dbReference type="EMBL" id="MFD6796459.1"/>
    </source>
</evidence>
<organism evidence="2 3">
    <name type="scientific">Prauserella salsuginis</name>
    <dbReference type="NCBI Taxonomy" id="387889"/>
    <lineage>
        <taxon>Bacteria</taxon>
        <taxon>Bacillati</taxon>
        <taxon>Actinomycetota</taxon>
        <taxon>Actinomycetes</taxon>
        <taxon>Pseudonocardiales</taxon>
        <taxon>Pseudonocardiaceae</taxon>
        <taxon>Prauserella</taxon>
        <taxon>Prauserella salsuginis group</taxon>
    </lineage>
</organism>
<dbReference type="PANTHER" id="PTHR33993:SF14">
    <property type="entry name" value="GB|AAF24581.1"/>
    <property type="match status" value="1"/>
</dbReference>
<keyword evidence="3" id="KW-1185">Reference proteome</keyword>
<protein>
    <recommendedName>
        <fullName evidence="1">VOC domain-containing protein</fullName>
    </recommendedName>
</protein>
<evidence type="ECO:0000259" key="1">
    <source>
        <dbReference type="PROSITE" id="PS51819"/>
    </source>
</evidence>
<reference evidence="2 3" key="1">
    <citation type="submission" date="2024-09" db="EMBL/GenBank/DDBJ databases">
        <title>The Natural Products Discovery Center: Release of the First 8490 Sequenced Strains for Exploring Actinobacteria Biosynthetic Diversity.</title>
        <authorList>
            <person name="Kalkreuter E."/>
            <person name="Kautsar S.A."/>
            <person name="Yang D."/>
            <person name="Bader C.D."/>
            <person name="Teijaro C.N."/>
            <person name="Fluegel L."/>
            <person name="Davis C.M."/>
            <person name="Simpson J.R."/>
            <person name="Lauterbach L."/>
            <person name="Steele A.D."/>
            <person name="Gui C."/>
            <person name="Meng S."/>
            <person name="Li G."/>
            <person name="Viehrig K."/>
            <person name="Ye F."/>
            <person name="Su P."/>
            <person name="Kiefer A.F."/>
            <person name="Nichols A."/>
            <person name="Cepeda A.J."/>
            <person name="Yan W."/>
            <person name="Fan B."/>
            <person name="Jiang Y."/>
            <person name="Adhikari A."/>
            <person name="Zheng C.-J."/>
            <person name="Schuster L."/>
            <person name="Cowan T.M."/>
            <person name="Smanski M.J."/>
            <person name="Chevrette M.G."/>
            <person name="De Carvalho L.P.S."/>
            <person name="Shen B."/>
        </authorList>
    </citation>
    <scope>NUCLEOTIDE SEQUENCE [LARGE SCALE GENOMIC DNA]</scope>
    <source>
        <strain evidence="2 3">NPDC060353</strain>
    </source>
</reference>
<proteinExistence type="predicted"/>
<dbReference type="Proteomes" id="UP001598673">
    <property type="component" value="Unassembled WGS sequence"/>
</dbReference>
<accession>A0ABW6GB83</accession>
<sequence>MTERSVMDSLGDSTMRSFTTAAAPLPTATRTFRLHRTNRTFTILDMRPAGEFCWMDIKTPDLDATGRELDAVLGWECVVDPEDRRDPATARKARFEGHWMAGLSSLHSGAYPPGTEPHVSYYVAVVDAVHAHDAAVDEGATSVIPPSPIAGLGVLATVVDPFGATVSLWQPGRFAGWTHPAIPGAPRRMVHTSITPTAAAGFYRDRLGLPLTGAVFSTRTGEPPAWTAVIQVADRPATAFAPLRLPSGHVFLFA</sequence>
<comment type="caution">
    <text evidence="2">The sequence shown here is derived from an EMBL/GenBank/DDBJ whole genome shotgun (WGS) entry which is preliminary data.</text>
</comment>